<dbReference type="OrthoDB" id="143710at2"/>
<feature type="region of interest" description="Disordered" evidence="1">
    <location>
        <begin position="326"/>
        <end position="357"/>
    </location>
</feature>
<evidence type="ECO:0000256" key="1">
    <source>
        <dbReference type="SAM" id="MobiDB-lite"/>
    </source>
</evidence>
<dbReference type="AlphaFoldDB" id="A0A255H1U1"/>
<gene>
    <name evidence="3" type="ORF">CGZ93_10010</name>
</gene>
<feature type="compositionally biased region" description="Gly residues" evidence="1">
    <location>
        <begin position="332"/>
        <end position="357"/>
    </location>
</feature>
<comment type="caution">
    <text evidence="3">The sequence shown here is derived from an EMBL/GenBank/DDBJ whole genome shotgun (WGS) entry which is preliminary data.</text>
</comment>
<evidence type="ECO:0000313" key="3">
    <source>
        <dbReference type="EMBL" id="OYO21627.1"/>
    </source>
</evidence>
<accession>A0A255H1U1</accession>
<reference evidence="3 4" key="1">
    <citation type="submission" date="2017-07" db="EMBL/GenBank/DDBJ databases">
        <title>Draft whole genome sequences of clinical Proprionibacteriaceae strains.</title>
        <authorList>
            <person name="Bernier A.-M."/>
            <person name="Bernard K."/>
            <person name="Domingo M.-C."/>
        </authorList>
    </citation>
    <scope>NUCLEOTIDE SEQUENCE [LARGE SCALE GENOMIC DNA]</scope>
    <source>
        <strain evidence="3 4">NML 130396</strain>
    </source>
</reference>
<proteinExistence type="predicted"/>
<evidence type="ECO:0000313" key="4">
    <source>
        <dbReference type="Proteomes" id="UP000216311"/>
    </source>
</evidence>
<feature type="domain" description="Predicted membrane protein YciQ-like C-terminal" evidence="2">
    <location>
        <begin position="203"/>
        <end position="262"/>
    </location>
</feature>
<protein>
    <recommendedName>
        <fullName evidence="2">Predicted membrane protein YciQ-like C-terminal domain-containing protein</fullName>
    </recommendedName>
</protein>
<dbReference type="InterPro" id="IPR048389">
    <property type="entry name" value="YciQ-like_C"/>
</dbReference>
<name>A0A255H1U1_9ACTN</name>
<dbReference type="Proteomes" id="UP000216311">
    <property type="component" value="Unassembled WGS sequence"/>
</dbReference>
<keyword evidence="4" id="KW-1185">Reference proteome</keyword>
<dbReference type="RefSeq" id="WP_094364004.1">
    <property type="nucleotide sequence ID" value="NZ_NMVQ01000013.1"/>
</dbReference>
<organism evidence="3 4">
    <name type="scientific">Enemella dayhoffiae</name>
    <dbReference type="NCBI Taxonomy" id="2016507"/>
    <lineage>
        <taxon>Bacteria</taxon>
        <taxon>Bacillati</taxon>
        <taxon>Actinomycetota</taxon>
        <taxon>Actinomycetes</taxon>
        <taxon>Propionibacteriales</taxon>
        <taxon>Propionibacteriaceae</taxon>
        <taxon>Enemella</taxon>
    </lineage>
</organism>
<sequence length="357" mass="36904">MEILIVFVPITVVAILFIFLARARNPGPLTPGKHDQLYAGVAPGVIPARPDEAPTRPTTAEDRTVPIAVRFEPPQGVLPHQVGMLAQAKVDSGDIAACLVGLTVARWISITQLEARPGFFGRTRKPEWQLAVVTPPPPGLVGWLGEEIVMLLLQHGPSTLDDLKPALRQAIPAWRARLAAEPVHRTWYPRLSLAGTPGALGTGVRQRSALGAALRYQLAGFKQFLETADGDRLRFEEGAGIFSRYLPWAIALGVTTQWVAALREAAAGLSAADAAVWSTDLAWYGDFGLGGIDLGGLDGIGDALGDFSAAMDSFADGIGDLTDSISGDISDSGGGGDSGGGDGGGGGGDGGGGGGGD</sequence>
<evidence type="ECO:0000259" key="2">
    <source>
        <dbReference type="Pfam" id="PF20990"/>
    </source>
</evidence>
<dbReference type="Pfam" id="PF20990">
    <property type="entry name" value="DUF2207_C"/>
    <property type="match status" value="1"/>
</dbReference>
<dbReference type="EMBL" id="NMVQ01000013">
    <property type="protein sequence ID" value="OYO21627.1"/>
    <property type="molecule type" value="Genomic_DNA"/>
</dbReference>